<dbReference type="InterPro" id="IPR042185">
    <property type="entry name" value="Serpin_sf_2"/>
</dbReference>
<evidence type="ECO:0000256" key="4">
    <source>
        <dbReference type="ARBA" id="ARBA00022690"/>
    </source>
</evidence>
<organism evidence="11">
    <name type="scientific">Antheraea pernyi</name>
    <name type="common">Chinese oak silk moth</name>
    <name type="synonym">Bombyx pernyi</name>
    <dbReference type="NCBI Taxonomy" id="7119"/>
    <lineage>
        <taxon>Eukaryota</taxon>
        <taxon>Metazoa</taxon>
        <taxon>Ecdysozoa</taxon>
        <taxon>Arthropoda</taxon>
        <taxon>Hexapoda</taxon>
        <taxon>Insecta</taxon>
        <taxon>Pterygota</taxon>
        <taxon>Neoptera</taxon>
        <taxon>Endopterygota</taxon>
        <taxon>Lepidoptera</taxon>
        <taxon>Glossata</taxon>
        <taxon>Ditrysia</taxon>
        <taxon>Bombycoidea</taxon>
        <taxon>Saturniidae</taxon>
        <taxon>Saturniinae</taxon>
        <taxon>Saturniini</taxon>
        <taxon>Antheraea</taxon>
    </lineage>
</organism>
<dbReference type="InterPro" id="IPR036186">
    <property type="entry name" value="Serpin_sf"/>
</dbReference>
<evidence type="ECO:0000259" key="10">
    <source>
        <dbReference type="SMART" id="SM00093"/>
    </source>
</evidence>
<feature type="signal peptide" evidence="9">
    <location>
        <begin position="1"/>
        <end position="22"/>
    </location>
</feature>
<evidence type="ECO:0000256" key="1">
    <source>
        <dbReference type="ARBA" id="ARBA00004613"/>
    </source>
</evidence>
<accession>A0A1L5J2I3</accession>
<evidence type="ECO:0000256" key="8">
    <source>
        <dbReference type="RuleBase" id="RU000411"/>
    </source>
</evidence>
<dbReference type="CDD" id="cd19578">
    <property type="entry name" value="serpinK_insect_SRPN2-like"/>
    <property type="match status" value="1"/>
</dbReference>
<evidence type="ECO:0000256" key="9">
    <source>
        <dbReference type="SAM" id="SignalP"/>
    </source>
</evidence>
<dbReference type="SUPFAM" id="SSF56574">
    <property type="entry name" value="Serpins"/>
    <property type="match status" value="1"/>
</dbReference>
<dbReference type="Gene3D" id="3.30.497.10">
    <property type="entry name" value="Antithrombin, subunit I, domain 2"/>
    <property type="match status" value="1"/>
</dbReference>
<sequence>MTPSMWFLFFTVQILLNVSVNGNIDPLTLEDVFGATAKFSRSRTYAVHAYEPSVQAVAVTPDNATLVDPDYWDSDDFQSATFDYDKFDLTLTKRVFSINDKNSLLSPLGLKLALAILYEAATGPTKNEIASVVGFDLDRKEVRRKFSTIIESLKKESPEYILSLNSRIYVNKNAEPRQRFAAIAQEFYKTELKNVNFFNPDVAANEINAWVSNTTYGNIPKLVEPDDMIGMVVLILNTLYFKGSWRHQFPPNATKPGPFYVTPKSQKTVQFMNVKDQFYFTESANLDAKILRMPYRSNKYAMYIIVPNSLTGLPRVLNNLSDLRVEINNLIERLVDVTLPKFQFEHSSRSNAILIQLGIRQAFELTASFPGISRGQRLDETLRVSNVLQTCGIEVNEVGSIAYAATQVGIVNKFGEDSDVSFEVVANRPFLFLIQDELTRQLLFIGRVSDPTIV</sequence>
<evidence type="ECO:0000256" key="3">
    <source>
        <dbReference type="ARBA" id="ARBA00022525"/>
    </source>
</evidence>
<keyword evidence="5 9" id="KW-0732">Signal</keyword>
<dbReference type="InterPro" id="IPR023795">
    <property type="entry name" value="Serpin_CS"/>
</dbReference>
<dbReference type="GO" id="GO:0005615">
    <property type="term" value="C:extracellular space"/>
    <property type="evidence" value="ECO:0007669"/>
    <property type="project" value="InterPro"/>
</dbReference>
<dbReference type="Gene3D" id="2.10.310.10">
    <property type="entry name" value="Serpins superfamily"/>
    <property type="match status" value="1"/>
</dbReference>
<comment type="subcellular location">
    <subcellularLocation>
        <location evidence="1">Secreted</location>
    </subcellularLocation>
</comment>
<feature type="domain" description="Serpin" evidence="10">
    <location>
        <begin position="89"/>
        <end position="451"/>
    </location>
</feature>
<dbReference type="InterPro" id="IPR000215">
    <property type="entry name" value="Serpin_fam"/>
</dbReference>
<dbReference type="InterPro" id="IPR023796">
    <property type="entry name" value="Serpin_dom"/>
</dbReference>
<name>A0A1L5J2I3_ANTPE</name>
<keyword evidence="3" id="KW-0964">Secreted</keyword>
<dbReference type="SMART" id="SM00093">
    <property type="entry name" value="SERPIN"/>
    <property type="match status" value="1"/>
</dbReference>
<comment type="similarity">
    <text evidence="2 8">Belongs to the serpin family.</text>
</comment>
<dbReference type="FunFam" id="2.30.39.10:FF:000030">
    <property type="entry name" value="Serpin 2"/>
    <property type="match status" value="1"/>
</dbReference>
<dbReference type="Gene3D" id="2.30.39.10">
    <property type="entry name" value="Alpha-1-antitrypsin, domain 1"/>
    <property type="match status" value="1"/>
</dbReference>
<evidence type="ECO:0000256" key="5">
    <source>
        <dbReference type="ARBA" id="ARBA00022729"/>
    </source>
</evidence>
<keyword evidence="7" id="KW-0325">Glycoprotein</keyword>
<evidence type="ECO:0000256" key="2">
    <source>
        <dbReference type="ARBA" id="ARBA00009500"/>
    </source>
</evidence>
<keyword evidence="4" id="KW-0646">Protease inhibitor</keyword>
<dbReference type="GO" id="GO:0004867">
    <property type="term" value="F:serine-type endopeptidase inhibitor activity"/>
    <property type="evidence" value="ECO:0007669"/>
    <property type="project" value="UniProtKB-KW"/>
</dbReference>
<proteinExistence type="evidence at transcript level"/>
<dbReference type="AlphaFoldDB" id="A0A1L5J2I3"/>
<evidence type="ECO:0000313" key="11">
    <source>
        <dbReference type="EMBL" id="APM87904.1"/>
    </source>
</evidence>
<dbReference type="PANTHER" id="PTHR11461">
    <property type="entry name" value="SERINE PROTEASE INHIBITOR, SERPIN"/>
    <property type="match status" value="1"/>
</dbReference>
<dbReference type="PANTHER" id="PTHR11461:SF357">
    <property type="entry name" value="SERINE PROTEASE INHIBITOR 27A"/>
    <property type="match status" value="1"/>
</dbReference>
<evidence type="ECO:0000256" key="7">
    <source>
        <dbReference type="ARBA" id="ARBA00023180"/>
    </source>
</evidence>
<evidence type="ECO:0000256" key="6">
    <source>
        <dbReference type="ARBA" id="ARBA00022900"/>
    </source>
</evidence>
<dbReference type="InterPro" id="IPR042178">
    <property type="entry name" value="Serpin_sf_1"/>
</dbReference>
<dbReference type="EMBL" id="KY264049">
    <property type="protein sequence ID" value="APM87904.1"/>
    <property type="molecule type" value="mRNA"/>
</dbReference>
<keyword evidence="6" id="KW-0722">Serine protease inhibitor</keyword>
<reference evidence="11" key="1">
    <citation type="journal article" date="2016" name="Dev. Comp. Immunol.">
        <title>The functions of serpin-3, a negative-regulator involved in prophenoloxidase activation and antimicrobial peptides expression of Chinese oak silkworm, Antheraea pernyi.</title>
        <authorList>
            <person name="Wang X."/>
            <person name="Wang K."/>
            <person name="He Y."/>
            <person name="Lu X."/>
            <person name="Wen D."/>
            <person name="Wu C."/>
            <person name="Zhang J."/>
            <person name="Zhang R."/>
        </authorList>
    </citation>
    <scope>NUCLEOTIDE SEQUENCE</scope>
</reference>
<feature type="chain" id="PRO_5013381069" evidence="9">
    <location>
        <begin position="23"/>
        <end position="454"/>
    </location>
</feature>
<dbReference type="Pfam" id="PF00079">
    <property type="entry name" value="Serpin"/>
    <property type="match status" value="1"/>
</dbReference>
<dbReference type="PROSITE" id="PS00284">
    <property type="entry name" value="SERPIN"/>
    <property type="match status" value="1"/>
</dbReference>
<protein>
    <submittedName>
        <fullName evidence="11">Serpin 3</fullName>
    </submittedName>
</protein>